<dbReference type="EMBL" id="PFPL01000053">
    <property type="protein sequence ID" value="PIZ95428.1"/>
    <property type="molecule type" value="Genomic_DNA"/>
</dbReference>
<dbReference type="GO" id="GO:0046872">
    <property type="term" value="F:metal ion binding"/>
    <property type="evidence" value="ECO:0007669"/>
    <property type="project" value="InterPro"/>
</dbReference>
<feature type="domain" description="ATP-grasp" evidence="2">
    <location>
        <begin position="64"/>
        <end position="310"/>
    </location>
</feature>
<evidence type="ECO:0000313" key="4">
    <source>
        <dbReference type="Proteomes" id="UP000231453"/>
    </source>
</evidence>
<evidence type="ECO:0000256" key="1">
    <source>
        <dbReference type="PROSITE-ProRule" id="PRU00409"/>
    </source>
</evidence>
<dbReference type="Pfam" id="PF08443">
    <property type="entry name" value="RimK"/>
    <property type="match status" value="1"/>
</dbReference>
<accession>A0A2M7V9C0</accession>
<dbReference type="InterPro" id="IPR013651">
    <property type="entry name" value="ATP-grasp_RimK-type"/>
</dbReference>
<dbReference type="InterPro" id="IPR013815">
    <property type="entry name" value="ATP_grasp_subdomain_1"/>
</dbReference>
<name>A0A2M7V9C0_9BACT</name>
<reference evidence="4" key="1">
    <citation type="submission" date="2017-09" db="EMBL/GenBank/DDBJ databases">
        <title>Depth-based differentiation of microbial function through sediment-hosted aquifers and enrichment of novel symbionts in the deep terrestrial subsurface.</title>
        <authorList>
            <person name="Probst A.J."/>
            <person name="Ladd B."/>
            <person name="Jarett J.K."/>
            <person name="Geller-Mcgrath D.E."/>
            <person name="Sieber C.M.K."/>
            <person name="Emerson J.B."/>
            <person name="Anantharaman K."/>
            <person name="Thomas B.C."/>
            <person name="Malmstrom R."/>
            <person name="Stieglmeier M."/>
            <person name="Klingl A."/>
            <person name="Woyke T."/>
            <person name="Ryan C.M."/>
            <person name="Banfield J.F."/>
        </authorList>
    </citation>
    <scope>NUCLEOTIDE SEQUENCE [LARGE SCALE GENOMIC DNA]</scope>
</reference>
<dbReference type="Gene3D" id="3.30.470.20">
    <property type="entry name" value="ATP-grasp fold, B domain"/>
    <property type="match status" value="2"/>
</dbReference>
<keyword evidence="1" id="KW-0547">Nucleotide-binding</keyword>
<dbReference type="GO" id="GO:0005737">
    <property type="term" value="C:cytoplasm"/>
    <property type="evidence" value="ECO:0007669"/>
    <property type="project" value="TreeGrafter"/>
</dbReference>
<evidence type="ECO:0000259" key="2">
    <source>
        <dbReference type="PROSITE" id="PS50975"/>
    </source>
</evidence>
<comment type="caution">
    <text evidence="3">The sequence shown here is derived from an EMBL/GenBank/DDBJ whole genome shotgun (WGS) entry which is preliminary data.</text>
</comment>
<proteinExistence type="predicted"/>
<dbReference type="GO" id="GO:0018169">
    <property type="term" value="F:ribosomal S6-glutamic acid ligase activity"/>
    <property type="evidence" value="ECO:0007669"/>
    <property type="project" value="TreeGrafter"/>
</dbReference>
<evidence type="ECO:0000313" key="3">
    <source>
        <dbReference type="EMBL" id="PIZ95428.1"/>
    </source>
</evidence>
<sequence>MLKNTKRIKQVVEEMGGRFEEVIPERNCYYIHIKKRAFLITRNFRIVRNFISGADFTKFKDLTYTLLRRKSLPTPETAFFFKTVPYDLKKKLAKLKFPIIIKNASGSNSIGIFPYIKTIGEAKKILEKNIPKFKSMVAQEMIFGKEYRLLVLDNKIIGALEMIKPKVFGDNKSTVLELIKEKQLNTKRKTEIDDVLKHILKKQGVTLKTVLKKGKEIYIKGNSALDEGGETRDVTHLVNKKITTLCVKASMAIGHYLTGLDVICDDISLDPSKQDFGILEMNGKPDVYIHYEPTHGQPRDVVKEIITFVIKIGATKKSKNV</sequence>
<keyword evidence="1" id="KW-0067">ATP-binding</keyword>
<dbReference type="PANTHER" id="PTHR21621">
    <property type="entry name" value="RIBOSOMAL PROTEIN S6 MODIFICATION PROTEIN"/>
    <property type="match status" value="1"/>
</dbReference>
<dbReference type="Proteomes" id="UP000231453">
    <property type="component" value="Unassembled WGS sequence"/>
</dbReference>
<dbReference type="AlphaFoldDB" id="A0A2M7V9C0"/>
<dbReference type="GO" id="GO:0005524">
    <property type="term" value="F:ATP binding"/>
    <property type="evidence" value="ECO:0007669"/>
    <property type="project" value="UniProtKB-UniRule"/>
</dbReference>
<protein>
    <recommendedName>
        <fullName evidence="2">ATP-grasp domain-containing protein</fullName>
    </recommendedName>
</protein>
<dbReference type="InterPro" id="IPR011761">
    <property type="entry name" value="ATP-grasp"/>
</dbReference>
<gene>
    <name evidence="3" type="ORF">COX80_04470</name>
</gene>
<dbReference type="SUPFAM" id="SSF56059">
    <property type="entry name" value="Glutathione synthetase ATP-binding domain-like"/>
    <property type="match status" value="1"/>
</dbReference>
<organism evidence="3 4">
    <name type="scientific">Candidatus Magasanikbacteria bacterium CG_4_10_14_0_2_um_filter_33_14</name>
    <dbReference type="NCBI Taxonomy" id="1974636"/>
    <lineage>
        <taxon>Bacteria</taxon>
        <taxon>Candidatus Magasanikiibacteriota</taxon>
    </lineage>
</organism>
<dbReference type="PROSITE" id="PS50975">
    <property type="entry name" value="ATP_GRASP"/>
    <property type="match status" value="1"/>
</dbReference>
<dbReference type="GO" id="GO:0009432">
    <property type="term" value="P:SOS response"/>
    <property type="evidence" value="ECO:0007669"/>
    <property type="project" value="TreeGrafter"/>
</dbReference>
<dbReference type="Gene3D" id="3.30.1490.20">
    <property type="entry name" value="ATP-grasp fold, A domain"/>
    <property type="match status" value="1"/>
</dbReference>
<dbReference type="PANTHER" id="PTHR21621:SF0">
    <property type="entry name" value="BETA-CITRYLGLUTAMATE SYNTHASE B-RELATED"/>
    <property type="match status" value="1"/>
</dbReference>